<feature type="compositionally biased region" description="Polar residues" evidence="1">
    <location>
        <begin position="1"/>
        <end position="15"/>
    </location>
</feature>
<comment type="caution">
    <text evidence="2">The sequence shown here is derived from an EMBL/GenBank/DDBJ whole genome shotgun (WGS) entry which is preliminary data.</text>
</comment>
<evidence type="ECO:0000313" key="3">
    <source>
        <dbReference type="Proteomes" id="UP000824169"/>
    </source>
</evidence>
<reference evidence="2" key="2">
    <citation type="journal article" date="2021" name="PeerJ">
        <title>Extensive microbial diversity within the chicken gut microbiome revealed by metagenomics and culture.</title>
        <authorList>
            <person name="Gilroy R."/>
            <person name="Ravi A."/>
            <person name="Getino M."/>
            <person name="Pursley I."/>
            <person name="Horton D.L."/>
            <person name="Alikhan N.F."/>
            <person name="Baker D."/>
            <person name="Gharbi K."/>
            <person name="Hall N."/>
            <person name="Watson M."/>
            <person name="Adriaenssens E.M."/>
            <person name="Foster-Nyarko E."/>
            <person name="Jarju S."/>
            <person name="Secka A."/>
            <person name="Antonio M."/>
            <person name="Oren A."/>
            <person name="Chaudhuri R.R."/>
            <person name="La Ragione R."/>
            <person name="Hildebrand F."/>
            <person name="Pallen M.J."/>
        </authorList>
    </citation>
    <scope>NUCLEOTIDE SEQUENCE</scope>
    <source>
        <strain evidence="2">CHK188-20938</strain>
    </source>
</reference>
<dbReference type="EMBL" id="DVOO01000008">
    <property type="protein sequence ID" value="HIV24591.1"/>
    <property type="molecule type" value="Genomic_DNA"/>
</dbReference>
<dbReference type="AlphaFoldDB" id="A0A9D1P245"/>
<organism evidence="2 3">
    <name type="scientific">Candidatus Scatomonas pullistercoris</name>
    <dbReference type="NCBI Taxonomy" id="2840920"/>
    <lineage>
        <taxon>Bacteria</taxon>
        <taxon>Bacillati</taxon>
        <taxon>Bacillota</taxon>
        <taxon>Clostridia</taxon>
        <taxon>Lachnospirales</taxon>
        <taxon>Lachnospiraceae</taxon>
        <taxon>Lachnospiraceae incertae sedis</taxon>
        <taxon>Candidatus Scatomonas</taxon>
    </lineage>
</organism>
<name>A0A9D1P245_9FIRM</name>
<sequence>MEKQETGNTGSNRNTPEPGRQFTVTQGYLKDHIYMGVQKRSGSRILKKDFLNVELYLWIELETDHPEEGVLAFKMPAWFPGACRLPEEALWAAAGATDGACLHIILPVLFPVWGSCGRRRTPPGING</sequence>
<evidence type="ECO:0000256" key="1">
    <source>
        <dbReference type="SAM" id="MobiDB-lite"/>
    </source>
</evidence>
<dbReference type="Proteomes" id="UP000824169">
    <property type="component" value="Unassembled WGS sequence"/>
</dbReference>
<protein>
    <submittedName>
        <fullName evidence="2">Uncharacterized protein</fullName>
    </submittedName>
</protein>
<gene>
    <name evidence="2" type="ORF">IAB71_02200</name>
</gene>
<feature type="region of interest" description="Disordered" evidence="1">
    <location>
        <begin position="1"/>
        <end position="22"/>
    </location>
</feature>
<evidence type="ECO:0000313" key="2">
    <source>
        <dbReference type="EMBL" id="HIV24591.1"/>
    </source>
</evidence>
<proteinExistence type="predicted"/>
<accession>A0A9D1P245</accession>
<reference evidence="2" key="1">
    <citation type="submission" date="2020-10" db="EMBL/GenBank/DDBJ databases">
        <authorList>
            <person name="Gilroy R."/>
        </authorList>
    </citation>
    <scope>NUCLEOTIDE SEQUENCE</scope>
    <source>
        <strain evidence="2">CHK188-20938</strain>
    </source>
</reference>